<dbReference type="EMBL" id="KV429075">
    <property type="protein sequence ID" value="KZT67499.1"/>
    <property type="molecule type" value="Genomic_DNA"/>
</dbReference>
<evidence type="ECO:0008006" key="4">
    <source>
        <dbReference type="Google" id="ProtNLM"/>
    </source>
</evidence>
<accession>A0A165NXG6</accession>
<proteinExistence type="predicted"/>
<evidence type="ECO:0000313" key="2">
    <source>
        <dbReference type="EMBL" id="KZT67499.1"/>
    </source>
</evidence>
<organism evidence="2 3">
    <name type="scientific">Daedalea quercina L-15889</name>
    <dbReference type="NCBI Taxonomy" id="1314783"/>
    <lineage>
        <taxon>Eukaryota</taxon>
        <taxon>Fungi</taxon>
        <taxon>Dikarya</taxon>
        <taxon>Basidiomycota</taxon>
        <taxon>Agaricomycotina</taxon>
        <taxon>Agaricomycetes</taxon>
        <taxon>Polyporales</taxon>
        <taxon>Fomitopsis</taxon>
    </lineage>
</organism>
<evidence type="ECO:0000256" key="1">
    <source>
        <dbReference type="ARBA" id="ARBA00023002"/>
    </source>
</evidence>
<dbReference type="STRING" id="1314783.A0A165NXG6"/>
<reference evidence="2 3" key="1">
    <citation type="journal article" date="2016" name="Mol. Biol. Evol.">
        <title>Comparative Genomics of Early-Diverging Mushroom-Forming Fungi Provides Insights into the Origins of Lignocellulose Decay Capabilities.</title>
        <authorList>
            <person name="Nagy L.G."/>
            <person name="Riley R."/>
            <person name="Tritt A."/>
            <person name="Adam C."/>
            <person name="Daum C."/>
            <person name="Floudas D."/>
            <person name="Sun H."/>
            <person name="Yadav J.S."/>
            <person name="Pangilinan J."/>
            <person name="Larsson K.H."/>
            <person name="Matsuura K."/>
            <person name="Barry K."/>
            <person name="Labutti K."/>
            <person name="Kuo R."/>
            <person name="Ohm R.A."/>
            <person name="Bhattacharya S.S."/>
            <person name="Shirouzu T."/>
            <person name="Yoshinaga Y."/>
            <person name="Martin F.M."/>
            <person name="Grigoriev I.V."/>
            <person name="Hibbett D.S."/>
        </authorList>
    </citation>
    <scope>NUCLEOTIDE SEQUENCE [LARGE SCALE GENOMIC DNA]</scope>
    <source>
        <strain evidence="2 3">L-15889</strain>
    </source>
</reference>
<protein>
    <recommendedName>
        <fullName evidence="4">Oxidoreductase AflY</fullName>
    </recommendedName>
</protein>
<dbReference type="OrthoDB" id="10004862at2759"/>
<dbReference type="AlphaFoldDB" id="A0A165NXG6"/>
<sequence length="501" mass="54896">MSRIDGLADLFPLPSPPPSLCPQRFPGVSHESSTTLVKLLKDNHVRWHMYFNDRQFHNHDSHVAHLLLAMYQIGATPKLLEAGYRNDCTFQCPAYASPSAITDDNLYDHIGDERYYTAYREFFNAAVRKEGISAFLEKYLFTPEANAPPKRMLNRFLTGLLHPIIHAGYGCEFGLPGMVAEGLAQLCTQDDPTPQMFPPSVFSWHGVGAGTASSVAGITTSLSSVGLNGKANGSAVSTGPHALEILAKIANDPAFAPSAIGIPVENRRDLCEVLEARGPELFELVSAWTVDGADKDAVYRKIEEVVWMNVVVFGVAGWGSRHSTPEKKFNGDFILLHLVTSTLFLHSYVPYLSASSISSLVRAFFGASLGVYIARGRPALPIRDFYASTTAMPRAPGPAPTPHKDALTSTGITNPWFEVLQSTLAHKDDHLVKLQRALAHFATLYGTTPPGRFADLHGLNGAEILDGSLFLRVAGLSQDRAGWMREGEEDKFWDFQGFFNC</sequence>
<evidence type="ECO:0000313" key="3">
    <source>
        <dbReference type="Proteomes" id="UP000076727"/>
    </source>
</evidence>
<dbReference type="Pfam" id="PF14027">
    <property type="entry name" value="Questin_oxidase"/>
    <property type="match status" value="1"/>
</dbReference>
<dbReference type="InterPro" id="IPR025337">
    <property type="entry name" value="Questin_oxidase-like"/>
</dbReference>
<keyword evidence="3" id="KW-1185">Reference proteome</keyword>
<name>A0A165NXG6_9APHY</name>
<keyword evidence="1" id="KW-0560">Oxidoreductase</keyword>
<gene>
    <name evidence="2" type="ORF">DAEQUDRAFT_673054</name>
</gene>
<dbReference type="PANTHER" id="PTHR35870:SF1">
    <property type="entry name" value="PROTEIN, PUTATIVE (AFU_ORTHOLOGUE AFUA_5G03330)-RELATED"/>
    <property type="match status" value="1"/>
</dbReference>
<dbReference type="GO" id="GO:0016491">
    <property type="term" value="F:oxidoreductase activity"/>
    <property type="evidence" value="ECO:0007669"/>
    <property type="project" value="UniProtKB-KW"/>
</dbReference>
<dbReference type="Proteomes" id="UP000076727">
    <property type="component" value="Unassembled WGS sequence"/>
</dbReference>
<dbReference type="PANTHER" id="PTHR35870">
    <property type="entry name" value="PROTEIN, PUTATIVE (AFU_ORTHOLOGUE AFUA_5G03330)-RELATED"/>
    <property type="match status" value="1"/>
</dbReference>